<proteinExistence type="predicted"/>
<dbReference type="PANTHER" id="PTHR22794:SF2">
    <property type="entry name" value="THAP DOMAIN-CONTAINING PROTEIN 11"/>
    <property type="match status" value="1"/>
</dbReference>
<feature type="compositionally biased region" description="Low complexity" evidence="1">
    <location>
        <begin position="29"/>
        <end position="47"/>
    </location>
</feature>
<keyword evidence="3" id="KW-1185">Reference proteome</keyword>
<evidence type="ECO:0000313" key="3">
    <source>
        <dbReference type="Proteomes" id="UP001583280"/>
    </source>
</evidence>
<dbReference type="PANTHER" id="PTHR22794">
    <property type="entry name" value="THAP DOMAIN PROTEIN 11"/>
    <property type="match status" value="1"/>
</dbReference>
<comment type="caution">
    <text evidence="2">The sequence shown here is derived from an EMBL/GenBank/DDBJ whole genome shotgun (WGS) entry which is preliminary data.</text>
</comment>
<protein>
    <submittedName>
        <fullName evidence="2">Uncharacterized protein</fullName>
    </submittedName>
</protein>
<feature type="compositionally biased region" description="Acidic residues" evidence="1">
    <location>
        <begin position="227"/>
        <end position="249"/>
    </location>
</feature>
<feature type="compositionally biased region" description="Polar residues" evidence="1">
    <location>
        <begin position="1"/>
        <end position="17"/>
    </location>
</feature>
<name>A0ABR3YLY5_9PEZI</name>
<dbReference type="Proteomes" id="UP001583280">
    <property type="component" value="Unassembled WGS sequence"/>
</dbReference>
<sequence length="567" mass="61363">MPQQPNQSTGDASIHTSTESKQEVSLESQPQNQPRHVPQQQQQLTQPLNKTHSSSRISQQRPVKQKPHVAGRLHARVPSSKGLHNTKHKQSNAASTIAAVRPPNRRTQSEQRLTHTLSNVTSSNNNNTISATGTGAGTGAGVGTTSSNSSHNLSGLKKAFSQTAIARNKSNSEFAGAPARRHAIPSKSSLATKRIGSTTNCSTAAISRTSRINKNHVLFDVGTGNHDDDDDDDDDNDNDNEDDNEDSEWQDASTSASPYISKHQPQKPLHQQSRVTSMPQVHMPRTPVSQAPTSQSTLVASDNTSSGHDINMPTSRFIDAKTSTIAREGSFYTTHGSSEGANSVDKFRRIRASAETAKIYSSSNTESGAILTDDEDASALPIRRGLLSAQKSRTQQKLDLQRASSVMDVGDSTGPHNSIDSYRSPGLIIVTEPGYDGSSIRDPRVTKLLEHIGAGYTAVRRYQNPLARCVERMPTTFSLDRFCAPQKRAAHGATPSGTMTPDSYARHIRRASTSSRPGTAKLMHHSSNGFDEQRTTPMNSAPVLGDEEVTVELQNLWDKAMDLGVSQ</sequence>
<feature type="compositionally biased region" description="Polar residues" evidence="1">
    <location>
        <begin position="269"/>
        <end position="279"/>
    </location>
</feature>
<evidence type="ECO:0000256" key="1">
    <source>
        <dbReference type="SAM" id="MobiDB-lite"/>
    </source>
</evidence>
<feature type="region of interest" description="Disordered" evidence="1">
    <location>
        <begin position="220"/>
        <end position="315"/>
    </location>
</feature>
<reference evidence="2 3" key="1">
    <citation type="journal article" date="2024" name="IMA Fungus">
        <title>IMA Genome - F19 : A genome assembly and annotation guide to empower mycologists, including annotated draft genome sequences of Ceratocystis pirilliformis, Diaporthe australafricana, Fusarium ophioides, Paecilomyces lecythidis, and Sporothrix stenoceras.</title>
        <authorList>
            <person name="Aylward J."/>
            <person name="Wilson A.M."/>
            <person name="Visagie C.M."/>
            <person name="Spraker J."/>
            <person name="Barnes I."/>
            <person name="Buitendag C."/>
            <person name="Ceriani C."/>
            <person name="Del Mar Angel L."/>
            <person name="du Plessis D."/>
            <person name="Fuchs T."/>
            <person name="Gasser K."/>
            <person name="Kramer D."/>
            <person name="Li W."/>
            <person name="Munsamy K."/>
            <person name="Piso A."/>
            <person name="Price J.L."/>
            <person name="Sonnekus B."/>
            <person name="Thomas C."/>
            <person name="van der Nest A."/>
            <person name="van Dijk A."/>
            <person name="van Heerden A."/>
            <person name="van Vuuren N."/>
            <person name="Yilmaz N."/>
            <person name="Duong T.A."/>
            <person name="van der Merwe N.A."/>
            <person name="Wingfield M.J."/>
            <person name="Wingfield B.D."/>
        </authorList>
    </citation>
    <scope>NUCLEOTIDE SEQUENCE [LARGE SCALE GENOMIC DNA]</scope>
    <source>
        <strain evidence="2 3">CMW 12675</strain>
    </source>
</reference>
<feature type="region of interest" description="Disordered" evidence="1">
    <location>
        <begin position="171"/>
        <end position="199"/>
    </location>
</feature>
<feature type="compositionally biased region" description="Basic residues" evidence="1">
    <location>
        <begin position="63"/>
        <end position="75"/>
    </location>
</feature>
<feature type="region of interest" description="Disordered" evidence="1">
    <location>
        <begin position="401"/>
        <end position="420"/>
    </location>
</feature>
<feature type="region of interest" description="Disordered" evidence="1">
    <location>
        <begin position="512"/>
        <end position="535"/>
    </location>
</feature>
<organism evidence="2 3">
    <name type="scientific">Ceratocystis pirilliformis</name>
    <dbReference type="NCBI Taxonomy" id="259994"/>
    <lineage>
        <taxon>Eukaryota</taxon>
        <taxon>Fungi</taxon>
        <taxon>Dikarya</taxon>
        <taxon>Ascomycota</taxon>
        <taxon>Pezizomycotina</taxon>
        <taxon>Sordariomycetes</taxon>
        <taxon>Hypocreomycetidae</taxon>
        <taxon>Microascales</taxon>
        <taxon>Ceratocystidaceae</taxon>
        <taxon>Ceratocystis</taxon>
    </lineage>
</organism>
<evidence type="ECO:0000313" key="2">
    <source>
        <dbReference type="EMBL" id="KAL1888912.1"/>
    </source>
</evidence>
<feature type="region of interest" description="Disordered" evidence="1">
    <location>
        <begin position="1"/>
        <end position="154"/>
    </location>
</feature>
<feature type="compositionally biased region" description="Low complexity" evidence="1">
    <location>
        <begin position="118"/>
        <end position="133"/>
    </location>
</feature>
<dbReference type="EMBL" id="JAWDJO010000240">
    <property type="protein sequence ID" value="KAL1888912.1"/>
    <property type="molecule type" value="Genomic_DNA"/>
</dbReference>
<feature type="compositionally biased region" description="Polar residues" evidence="1">
    <location>
        <begin position="48"/>
        <end position="62"/>
    </location>
</feature>
<feature type="compositionally biased region" description="Polar residues" evidence="1">
    <location>
        <begin position="287"/>
        <end position="314"/>
    </location>
</feature>
<gene>
    <name evidence="2" type="ORF">Cpir12675_006001</name>
</gene>
<accession>A0ABR3YLY5</accession>
<feature type="compositionally biased region" description="Polar residues" evidence="1">
    <location>
        <begin position="525"/>
        <end position="535"/>
    </location>
</feature>
<feature type="compositionally biased region" description="Polar residues" evidence="1">
    <location>
        <begin position="186"/>
        <end position="199"/>
    </location>
</feature>